<name>E3MH24_CAERE</name>
<feature type="transmembrane region" description="Helical" evidence="1">
    <location>
        <begin position="272"/>
        <end position="290"/>
    </location>
</feature>
<reference evidence="2" key="1">
    <citation type="submission" date="2007-07" db="EMBL/GenBank/DDBJ databases">
        <title>PCAP assembly of the Caenorhabditis remanei genome.</title>
        <authorList>
            <consortium name="The Caenorhabditis remanei Sequencing Consortium"/>
            <person name="Wilson R.K."/>
        </authorList>
    </citation>
    <scope>NUCLEOTIDE SEQUENCE [LARGE SCALE GENOMIC DNA]</scope>
    <source>
        <strain evidence="2">PB4641</strain>
    </source>
</reference>
<dbReference type="AlphaFoldDB" id="E3MH24"/>
<dbReference type="OMA" id="GNIFWIS"/>
<evidence type="ECO:0000313" key="3">
    <source>
        <dbReference type="Proteomes" id="UP000008281"/>
    </source>
</evidence>
<feature type="transmembrane region" description="Helical" evidence="1">
    <location>
        <begin position="232"/>
        <end position="251"/>
    </location>
</feature>
<dbReference type="Pfam" id="PF10325">
    <property type="entry name" value="7TM_GPCR_Srz"/>
    <property type="match status" value="1"/>
</dbReference>
<dbReference type="PANTHER" id="PTHR31720:SF12">
    <property type="entry name" value="SERPENTINE RECEPTOR, CLASS T-RELATED"/>
    <property type="match status" value="1"/>
</dbReference>
<evidence type="ECO:0000256" key="1">
    <source>
        <dbReference type="SAM" id="Phobius"/>
    </source>
</evidence>
<feature type="transmembrane region" description="Helical" evidence="1">
    <location>
        <begin position="109"/>
        <end position="126"/>
    </location>
</feature>
<dbReference type="Proteomes" id="UP000008281">
    <property type="component" value="Unassembled WGS sequence"/>
</dbReference>
<feature type="transmembrane region" description="Helical" evidence="1">
    <location>
        <begin position="132"/>
        <end position="151"/>
    </location>
</feature>
<feature type="transmembrane region" description="Helical" evidence="1">
    <location>
        <begin position="189"/>
        <end position="212"/>
    </location>
</feature>
<evidence type="ECO:0008006" key="4">
    <source>
        <dbReference type="Google" id="ProtNLM"/>
    </source>
</evidence>
<keyword evidence="3" id="KW-1185">Reference proteome</keyword>
<feature type="transmembrane region" description="Helical" evidence="1">
    <location>
        <begin position="302"/>
        <end position="325"/>
    </location>
</feature>
<keyword evidence="1" id="KW-0472">Membrane</keyword>
<sequence length="383" mass="45531">MSSEDFLCNFLHNDRCFKKFFLQEPQLSQIHFSKMSDTDFDFLEFKNSTAFLNSSYSIPVLYPIYAIIFLLIFPFYIHVYEENREKEQESLVFLIINHFHFMIKKLHRCYLIAIILTVASSFFYFLNGNIFWISGFLLTVVVSIMTLIMALTSRVNHLLLSCLAIGRFLTLFYPETDEFLTLKKRSLKWLIFFCYLYFLLEYLATIIFIEIVPVCDHYYYPYLPYPIIIFQVYYLLFNIFILTSASFYIPIFWKIRKLKHLPSAQLNQPQKYVLWQLVASLLMKILYIPIYLNDKEMDLTDRIIQCIMTDVMATPVTIQIAYLGCSKRNMRSLREHLRRTRWTRWMFSNGFKVEPVSHGTVELTKGRNKEGIVVLQGVREVSG</sequence>
<accession>E3MH24</accession>
<evidence type="ECO:0000313" key="2">
    <source>
        <dbReference type="EMBL" id="EFP01832.1"/>
    </source>
</evidence>
<dbReference type="HOGENOM" id="CLU_056063_2_0_1"/>
<gene>
    <name evidence="2" type="ORF">CRE_23358</name>
</gene>
<dbReference type="InParanoid" id="E3MH24"/>
<dbReference type="EMBL" id="DS268444">
    <property type="protein sequence ID" value="EFP01832.1"/>
    <property type="molecule type" value="Genomic_DNA"/>
</dbReference>
<dbReference type="InterPro" id="IPR018817">
    <property type="entry name" value="7TM_GPCR_serpentine_rcpt_Srz"/>
</dbReference>
<dbReference type="SUPFAM" id="SSF81321">
    <property type="entry name" value="Family A G protein-coupled receptor-like"/>
    <property type="match status" value="1"/>
</dbReference>
<feature type="transmembrane region" description="Helical" evidence="1">
    <location>
        <begin position="60"/>
        <end position="79"/>
    </location>
</feature>
<keyword evidence="1" id="KW-0812">Transmembrane</keyword>
<keyword evidence="1" id="KW-1133">Transmembrane helix</keyword>
<protein>
    <recommendedName>
        <fullName evidence="4">Serpentine Receptor, class Z</fullName>
    </recommendedName>
</protein>
<organism evidence="3">
    <name type="scientific">Caenorhabditis remanei</name>
    <name type="common">Caenorhabditis vulgaris</name>
    <dbReference type="NCBI Taxonomy" id="31234"/>
    <lineage>
        <taxon>Eukaryota</taxon>
        <taxon>Metazoa</taxon>
        <taxon>Ecdysozoa</taxon>
        <taxon>Nematoda</taxon>
        <taxon>Chromadorea</taxon>
        <taxon>Rhabditida</taxon>
        <taxon>Rhabditina</taxon>
        <taxon>Rhabditomorpha</taxon>
        <taxon>Rhabditoidea</taxon>
        <taxon>Rhabditidae</taxon>
        <taxon>Peloderinae</taxon>
        <taxon>Caenorhabditis</taxon>
    </lineage>
</organism>
<dbReference type="PANTHER" id="PTHR31720">
    <property type="entry name" value="SERPENTINE RECEPTOR, CLASS Z-RELATED"/>
    <property type="match status" value="1"/>
</dbReference>
<proteinExistence type="predicted"/>